<dbReference type="EMBL" id="CP159872">
    <property type="protein sequence ID" value="XCM82952.1"/>
    <property type="molecule type" value="Genomic_DNA"/>
</dbReference>
<dbReference type="GO" id="GO:0003677">
    <property type="term" value="F:DNA binding"/>
    <property type="evidence" value="ECO:0007669"/>
    <property type="project" value="UniProtKB-KW"/>
</dbReference>
<dbReference type="SUPFAM" id="SSF46785">
    <property type="entry name" value="Winged helix' DNA-binding domain"/>
    <property type="match status" value="1"/>
</dbReference>
<dbReference type="GO" id="GO:0003700">
    <property type="term" value="F:DNA-binding transcription factor activity"/>
    <property type="evidence" value="ECO:0007669"/>
    <property type="project" value="InterPro"/>
</dbReference>
<dbReference type="RefSeq" id="WP_354643887.1">
    <property type="nucleotide sequence ID" value="NZ_CP159872.1"/>
</dbReference>
<dbReference type="Pfam" id="PF00392">
    <property type="entry name" value="GntR"/>
    <property type="match status" value="1"/>
</dbReference>
<dbReference type="InterPro" id="IPR011663">
    <property type="entry name" value="UTRA"/>
</dbReference>
<keyword evidence="2" id="KW-0238">DNA-binding</keyword>
<name>A0AAU8K2N4_9ACTN</name>
<dbReference type="GO" id="GO:0045892">
    <property type="term" value="P:negative regulation of DNA-templated transcription"/>
    <property type="evidence" value="ECO:0007669"/>
    <property type="project" value="TreeGrafter"/>
</dbReference>
<organism evidence="6">
    <name type="scientific">Kitasatospora camelliae</name>
    <dbReference type="NCBI Taxonomy" id="3156397"/>
    <lineage>
        <taxon>Bacteria</taxon>
        <taxon>Bacillati</taxon>
        <taxon>Actinomycetota</taxon>
        <taxon>Actinomycetes</taxon>
        <taxon>Kitasatosporales</taxon>
        <taxon>Streptomycetaceae</taxon>
        <taxon>Kitasatospora</taxon>
    </lineage>
</organism>
<evidence type="ECO:0000256" key="4">
    <source>
        <dbReference type="SAM" id="MobiDB-lite"/>
    </source>
</evidence>
<dbReference type="PROSITE" id="PS50949">
    <property type="entry name" value="HTH_GNTR"/>
    <property type="match status" value="1"/>
</dbReference>
<dbReference type="InterPro" id="IPR028978">
    <property type="entry name" value="Chorismate_lyase_/UTRA_dom_sf"/>
</dbReference>
<dbReference type="InterPro" id="IPR036388">
    <property type="entry name" value="WH-like_DNA-bd_sf"/>
</dbReference>
<dbReference type="InterPro" id="IPR050679">
    <property type="entry name" value="Bact_HTH_transcr_reg"/>
</dbReference>
<dbReference type="InterPro" id="IPR036390">
    <property type="entry name" value="WH_DNA-bd_sf"/>
</dbReference>
<dbReference type="SMART" id="SM00866">
    <property type="entry name" value="UTRA"/>
    <property type="match status" value="1"/>
</dbReference>
<dbReference type="AlphaFoldDB" id="A0AAU8K2N4"/>
<dbReference type="SUPFAM" id="SSF64288">
    <property type="entry name" value="Chorismate lyase-like"/>
    <property type="match status" value="1"/>
</dbReference>
<protein>
    <submittedName>
        <fullName evidence="6">GntR family transcriptional regulator</fullName>
    </submittedName>
</protein>
<evidence type="ECO:0000313" key="6">
    <source>
        <dbReference type="EMBL" id="XCM82952.1"/>
    </source>
</evidence>
<feature type="region of interest" description="Disordered" evidence="4">
    <location>
        <begin position="1"/>
        <end position="22"/>
    </location>
</feature>
<proteinExistence type="predicted"/>
<feature type="domain" description="HTH gntR-type" evidence="5">
    <location>
        <begin position="27"/>
        <end position="95"/>
    </location>
</feature>
<keyword evidence="3" id="KW-0804">Transcription</keyword>
<sequence length="269" mass="30005">MTEETPLADTSNGEAEEKKQKLRWDPWSQHELMASYLREGILVGDFPPGSKLPSTRVMKEMFDAAPQTIKNANDLLAKEGLVVSRRGSGILVRPQPQRTMVPAAYKEPAKPGESYRWIAEAQKQGLRPESEITFVGEVTPSADVRALLGLPEKGIALLRTQVLSLDGEPAELVKTYYPVELARGTALAEPAKIRGGSPRLLADMGYPPLRCVDRVAAWMPTLEHLQALKMPTREPILRTLRATYSTDDRLIEVTVMAKAGYRYELQYEF</sequence>
<evidence type="ECO:0000256" key="1">
    <source>
        <dbReference type="ARBA" id="ARBA00023015"/>
    </source>
</evidence>
<evidence type="ECO:0000256" key="3">
    <source>
        <dbReference type="ARBA" id="ARBA00023163"/>
    </source>
</evidence>
<reference evidence="6" key="1">
    <citation type="submission" date="2024-06" db="EMBL/GenBank/DDBJ databases">
        <title>The genome sequences of Kitasatospora sp. strain HUAS MG31.</title>
        <authorList>
            <person name="Mo P."/>
        </authorList>
    </citation>
    <scope>NUCLEOTIDE SEQUENCE</scope>
    <source>
        <strain evidence="6">HUAS MG31</strain>
    </source>
</reference>
<dbReference type="InterPro" id="IPR000524">
    <property type="entry name" value="Tscrpt_reg_HTH_GntR"/>
</dbReference>
<dbReference type="PANTHER" id="PTHR44846:SF17">
    <property type="entry name" value="GNTR-FAMILY TRANSCRIPTIONAL REGULATOR"/>
    <property type="match status" value="1"/>
</dbReference>
<evidence type="ECO:0000259" key="5">
    <source>
        <dbReference type="PROSITE" id="PS50949"/>
    </source>
</evidence>
<dbReference type="CDD" id="cd07377">
    <property type="entry name" value="WHTH_GntR"/>
    <property type="match status" value="1"/>
</dbReference>
<dbReference type="Gene3D" id="3.40.1410.10">
    <property type="entry name" value="Chorismate lyase-like"/>
    <property type="match status" value="1"/>
</dbReference>
<dbReference type="PANTHER" id="PTHR44846">
    <property type="entry name" value="MANNOSYL-D-GLYCERATE TRANSPORT/METABOLISM SYSTEM REPRESSOR MNGR-RELATED"/>
    <property type="match status" value="1"/>
</dbReference>
<accession>A0AAU8K2N4</accession>
<keyword evidence="1" id="KW-0805">Transcription regulation</keyword>
<gene>
    <name evidence="6" type="ORF">ABWK59_30565</name>
</gene>
<evidence type="ECO:0000256" key="2">
    <source>
        <dbReference type="ARBA" id="ARBA00023125"/>
    </source>
</evidence>
<dbReference type="Gene3D" id="1.10.10.10">
    <property type="entry name" value="Winged helix-like DNA-binding domain superfamily/Winged helix DNA-binding domain"/>
    <property type="match status" value="1"/>
</dbReference>
<dbReference type="SMART" id="SM00345">
    <property type="entry name" value="HTH_GNTR"/>
    <property type="match status" value="1"/>
</dbReference>
<dbReference type="Pfam" id="PF07702">
    <property type="entry name" value="UTRA"/>
    <property type="match status" value="1"/>
</dbReference>
<dbReference type="KEGG" id="kcm:ABWK59_30565"/>